<keyword evidence="2" id="KW-1185">Reference proteome</keyword>
<gene>
    <name evidence="1" type="ordered locus">DSY2044</name>
</gene>
<protein>
    <submittedName>
        <fullName evidence="1">Uncharacterized protein</fullName>
    </submittedName>
</protein>
<accession>Q24VV9</accession>
<evidence type="ECO:0000313" key="2">
    <source>
        <dbReference type="Proteomes" id="UP000001946"/>
    </source>
</evidence>
<dbReference type="KEGG" id="dsy:DSY2044"/>
<name>Q24VV9_DESHY</name>
<sequence length="166" mass="18950">MVKRIKAFMLFLSVLVIAFSLALYKFYPVSEALYYNESISVSKVKLFMTEEELLNTMDEKAEFVYGMGGNGWRFSNSEIFVMTSSLGLFKNRVSLIDTENTSHSILGTKVGDDWDSAVTYLKKRGFKEFSHDMYTKGNVEIQLSGGSKISRLRIRIADPAYKDIQF</sequence>
<dbReference type="STRING" id="138119.DSY2044"/>
<dbReference type="EMBL" id="AP008230">
    <property type="protein sequence ID" value="BAE83833.1"/>
    <property type="molecule type" value="Genomic_DNA"/>
</dbReference>
<dbReference type="RefSeq" id="WP_011460018.1">
    <property type="nucleotide sequence ID" value="NC_007907.1"/>
</dbReference>
<evidence type="ECO:0000313" key="1">
    <source>
        <dbReference type="EMBL" id="BAE83833.1"/>
    </source>
</evidence>
<reference evidence="1 2" key="1">
    <citation type="journal article" date="2006" name="J. Bacteriol.">
        <title>Complete genome sequence of the dehalorespiring bacterium Desulfitobacterium hafniense Y51 and comparison with Dehalococcoides ethenogenes 195.</title>
        <authorList>
            <person name="Nonaka H."/>
            <person name="Keresztes G."/>
            <person name="Shinoda Y."/>
            <person name="Ikenaga Y."/>
            <person name="Abe M."/>
            <person name="Naito K."/>
            <person name="Inatomi K."/>
            <person name="Furukawa K."/>
            <person name="Inui M."/>
            <person name="Yukawa H."/>
        </authorList>
    </citation>
    <scope>NUCLEOTIDE SEQUENCE [LARGE SCALE GENOMIC DNA]</scope>
    <source>
        <strain evidence="1 2">Y51</strain>
    </source>
</reference>
<proteinExistence type="predicted"/>
<dbReference type="HOGENOM" id="CLU_1600052_0_0_9"/>
<dbReference type="Proteomes" id="UP000001946">
    <property type="component" value="Chromosome"/>
</dbReference>
<dbReference type="AlphaFoldDB" id="Q24VV9"/>
<organism evidence="1 2">
    <name type="scientific">Desulfitobacterium hafniense (strain Y51)</name>
    <dbReference type="NCBI Taxonomy" id="138119"/>
    <lineage>
        <taxon>Bacteria</taxon>
        <taxon>Bacillati</taxon>
        <taxon>Bacillota</taxon>
        <taxon>Clostridia</taxon>
        <taxon>Eubacteriales</taxon>
        <taxon>Desulfitobacteriaceae</taxon>
        <taxon>Desulfitobacterium</taxon>
    </lineage>
</organism>